<dbReference type="Pfam" id="PF15902">
    <property type="entry name" value="Sortilin-Vps10"/>
    <property type="match status" value="1"/>
</dbReference>
<dbReference type="InterPro" id="IPR031778">
    <property type="entry name" value="Sortilin_N"/>
</dbReference>
<evidence type="ECO:0000259" key="7">
    <source>
        <dbReference type="SMART" id="SM00602"/>
    </source>
</evidence>
<keyword evidence="6" id="KW-0812">Transmembrane</keyword>
<comment type="subcellular location">
    <subcellularLocation>
        <location evidence="1">Membrane</location>
    </subcellularLocation>
</comment>
<dbReference type="GO" id="GO:0006897">
    <property type="term" value="P:endocytosis"/>
    <property type="evidence" value="ECO:0007669"/>
    <property type="project" value="TreeGrafter"/>
</dbReference>
<reference evidence="8" key="1">
    <citation type="journal article" date="2010" name="Science">
        <title>Plasticity of animal genome architecture unmasked by rapid evolution of a pelagic tunicate.</title>
        <authorList>
            <person name="Denoeud F."/>
            <person name="Henriet S."/>
            <person name="Mungpakdee S."/>
            <person name="Aury J.M."/>
            <person name="Da Silva C."/>
            <person name="Brinkmann H."/>
            <person name="Mikhaleva J."/>
            <person name="Olsen L.C."/>
            <person name="Jubin C."/>
            <person name="Canestro C."/>
            <person name="Bouquet J.M."/>
            <person name="Danks G."/>
            <person name="Poulain J."/>
            <person name="Campsteijn C."/>
            <person name="Adamski M."/>
            <person name="Cross I."/>
            <person name="Yadetie F."/>
            <person name="Muffato M."/>
            <person name="Louis A."/>
            <person name="Butcher S."/>
            <person name="Tsagkogeorga G."/>
            <person name="Konrad A."/>
            <person name="Singh S."/>
            <person name="Jensen M.F."/>
            <person name="Cong E.H."/>
            <person name="Eikeseth-Otteraa H."/>
            <person name="Noel B."/>
            <person name="Anthouard V."/>
            <person name="Porcel B.M."/>
            <person name="Kachouri-Lafond R."/>
            <person name="Nishino A."/>
            <person name="Ugolini M."/>
            <person name="Chourrout P."/>
            <person name="Nishida H."/>
            <person name="Aasland R."/>
            <person name="Huzurbazar S."/>
            <person name="Westhof E."/>
            <person name="Delsuc F."/>
            <person name="Lehrach H."/>
            <person name="Reinhardt R."/>
            <person name="Weissenbach J."/>
            <person name="Roy S.W."/>
            <person name="Artiguenave F."/>
            <person name="Postlethwait J.H."/>
            <person name="Manak J.R."/>
            <person name="Thompson E.M."/>
            <person name="Jaillon O."/>
            <person name="Du Pasquier L."/>
            <person name="Boudinot P."/>
            <person name="Liberles D.A."/>
            <person name="Volff J.N."/>
            <person name="Philippe H."/>
            <person name="Lenhard B."/>
            <person name="Roest Crollius H."/>
            <person name="Wincker P."/>
            <person name="Chourrout D."/>
        </authorList>
    </citation>
    <scope>NUCLEOTIDE SEQUENCE [LARGE SCALE GENOMIC DNA]</scope>
</reference>
<sequence>MKLFLLLGVSSVIGFREDRLDLHHLQPDQFSRVHTLERPKRSAEKSARIRRSSSFPLLRNKREESSSDFNKCSNFDTSKLKEENVLNKFTITNDSNPSISLVWTGDNGHILAVTTYESFVAYPSKLYLSKDGGRNFEDITDRIKNEYIRRKRGAVTATADSSHVVLIVNNHPLGFGETSDIYVSEDEGVSWTRRETPFELSGSQMKFHPKKSSHILATDATTQQLFITTDFCKTWKAVHDSGKTSAFKWDPKNEDIFYYTHDPLGSGRRDRFSMTLYRSKDDGKTSEALTEHVWSFGIQEQFLFVSVRYMAEGDDDVRRIMHVSTDNGDNFRAVQLPAISSEQFYSILDASENMIFMHVDDEGDTGKGAVYVSDSSGTVFSKSLSNNLYPNGDDVTDFVKVDSMNGVYLTSILKDDKGIESRITYDKGATWDPLTTPLNCEDATKCGCEKDENAFCHLQVHCAFSQVKGVSVPEMPYSTNFAPGLIFGHGNVGDGLATDEPDLYASSDGGYSWIRTLKGPHKTLIGDSGSVIWAVTNDEQIDTIKFSFNEGQCWNSFKFSEKKIDITGLVAEPGEKSTDVAIWGWDDEDESWVVFTFDFAKVLGNACSESDYENWEAHQDLKLKNNKSEEGCQLGKKTTYKKLKKDSICFNGKEYEPAKTASKCKCTAYDYLCDFGYYRKDPDTPECVPDPAFKSSGHRDICIGENEEEIVSKGYLKIPGDECDESQLSEAQKQKYHHTISTLKTKCPKQQEVPEDYGMKDSLSWRDFFDIDELDPEEIKSESSNKSAHAGWTIFSILVIGALSGVAFHFYRKSQNASSVVSYRNFTNDDVPALDSAAVQNSAAAGEFRDDSSDEDNDMITA</sequence>
<dbReference type="InterPro" id="IPR050310">
    <property type="entry name" value="VPS10-sortilin"/>
</dbReference>
<dbReference type="GO" id="GO:0016020">
    <property type="term" value="C:membrane"/>
    <property type="evidence" value="ECO:0007669"/>
    <property type="project" value="UniProtKB-SubCell"/>
</dbReference>
<keyword evidence="4" id="KW-0325">Glycoprotein</keyword>
<keyword evidence="2" id="KW-0677">Repeat</keyword>
<evidence type="ECO:0000256" key="1">
    <source>
        <dbReference type="ARBA" id="ARBA00004370"/>
    </source>
</evidence>
<evidence type="ECO:0000256" key="2">
    <source>
        <dbReference type="ARBA" id="ARBA00022737"/>
    </source>
</evidence>
<dbReference type="Gene3D" id="2.130.10.10">
    <property type="entry name" value="YVTN repeat-like/Quinoprotein amine dehydrogenase"/>
    <property type="match status" value="2"/>
</dbReference>
<keyword evidence="6" id="KW-1133">Transmembrane helix</keyword>
<dbReference type="InterPro" id="IPR015943">
    <property type="entry name" value="WD40/YVTN_repeat-like_dom_sf"/>
</dbReference>
<dbReference type="CDD" id="cd15482">
    <property type="entry name" value="Sialidase_non-viral"/>
    <property type="match status" value="1"/>
</dbReference>
<dbReference type="Pfam" id="PF15901">
    <property type="entry name" value="Sortilin_C"/>
    <property type="match status" value="1"/>
</dbReference>
<dbReference type="EMBL" id="FN653405">
    <property type="protein sequence ID" value="CBY15031.1"/>
    <property type="molecule type" value="Genomic_DNA"/>
</dbReference>
<dbReference type="GO" id="GO:0005794">
    <property type="term" value="C:Golgi apparatus"/>
    <property type="evidence" value="ECO:0007669"/>
    <property type="project" value="TreeGrafter"/>
</dbReference>
<dbReference type="Proteomes" id="UP000001307">
    <property type="component" value="Unassembled WGS sequence"/>
</dbReference>
<dbReference type="Gene3D" id="2.10.70.80">
    <property type="match status" value="1"/>
</dbReference>
<keyword evidence="9" id="KW-1185">Reference proteome</keyword>
<dbReference type="GO" id="GO:0006895">
    <property type="term" value="P:Golgi to endosome transport"/>
    <property type="evidence" value="ECO:0007669"/>
    <property type="project" value="TreeGrafter"/>
</dbReference>
<dbReference type="GO" id="GO:0016050">
    <property type="term" value="P:vesicle organization"/>
    <property type="evidence" value="ECO:0007669"/>
    <property type="project" value="TreeGrafter"/>
</dbReference>
<dbReference type="PANTHER" id="PTHR12106:SF23">
    <property type="entry name" value="SORTILIN"/>
    <property type="match status" value="1"/>
</dbReference>
<dbReference type="SMART" id="SM00602">
    <property type="entry name" value="VPS10"/>
    <property type="match status" value="1"/>
</dbReference>
<feature type="domain" description="VPS10" evidence="7">
    <location>
        <begin position="115"/>
        <end position="752"/>
    </location>
</feature>
<protein>
    <recommendedName>
        <fullName evidence="7">VPS10 domain-containing protein</fullName>
    </recommendedName>
</protein>
<keyword evidence="3 6" id="KW-0472">Membrane</keyword>
<proteinExistence type="predicted"/>
<evidence type="ECO:0000313" key="9">
    <source>
        <dbReference type="Proteomes" id="UP000001307"/>
    </source>
</evidence>
<name>E4XZG9_OIKDI</name>
<feature type="region of interest" description="Disordered" evidence="5">
    <location>
        <begin position="842"/>
        <end position="862"/>
    </location>
</feature>
<dbReference type="AlphaFoldDB" id="E4XZG9"/>
<dbReference type="InParanoid" id="E4XZG9"/>
<dbReference type="SUPFAM" id="SSF110296">
    <property type="entry name" value="Oligoxyloglucan reducing end-specific cellobiohydrolase"/>
    <property type="match status" value="2"/>
</dbReference>
<dbReference type="InterPro" id="IPR006581">
    <property type="entry name" value="VPS10"/>
</dbReference>
<dbReference type="Gene3D" id="3.30.60.270">
    <property type="match status" value="1"/>
</dbReference>
<dbReference type="PANTHER" id="PTHR12106">
    <property type="entry name" value="SORTILIN RELATED"/>
    <property type="match status" value="1"/>
</dbReference>
<evidence type="ECO:0000256" key="6">
    <source>
        <dbReference type="SAM" id="Phobius"/>
    </source>
</evidence>
<dbReference type="GO" id="GO:0005829">
    <property type="term" value="C:cytosol"/>
    <property type="evidence" value="ECO:0007669"/>
    <property type="project" value="GOC"/>
</dbReference>
<gene>
    <name evidence="8" type="ORF">GSOID_T00010134001</name>
</gene>
<feature type="transmembrane region" description="Helical" evidence="6">
    <location>
        <begin position="790"/>
        <end position="811"/>
    </location>
</feature>
<evidence type="ECO:0000256" key="5">
    <source>
        <dbReference type="SAM" id="MobiDB-lite"/>
    </source>
</evidence>
<dbReference type="OrthoDB" id="443634at2759"/>
<evidence type="ECO:0000256" key="4">
    <source>
        <dbReference type="ARBA" id="ARBA00023180"/>
    </source>
</evidence>
<feature type="compositionally biased region" description="Acidic residues" evidence="5">
    <location>
        <begin position="852"/>
        <end position="862"/>
    </location>
</feature>
<evidence type="ECO:0000256" key="3">
    <source>
        <dbReference type="ARBA" id="ARBA00023136"/>
    </source>
</evidence>
<evidence type="ECO:0000313" key="8">
    <source>
        <dbReference type="EMBL" id="CBY15031.1"/>
    </source>
</evidence>
<organism evidence="8">
    <name type="scientific">Oikopleura dioica</name>
    <name type="common">Tunicate</name>
    <dbReference type="NCBI Taxonomy" id="34765"/>
    <lineage>
        <taxon>Eukaryota</taxon>
        <taxon>Metazoa</taxon>
        <taxon>Chordata</taxon>
        <taxon>Tunicata</taxon>
        <taxon>Appendicularia</taxon>
        <taxon>Copelata</taxon>
        <taxon>Oikopleuridae</taxon>
        <taxon>Oikopleura</taxon>
    </lineage>
</organism>
<dbReference type="InterPro" id="IPR031777">
    <property type="entry name" value="Sortilin_C"/>
</dbReference>
<accession>E4XZG9</accession>